<evidence type="ECO:0000313" key="2">
    <source>
        <dbReference type="EMBL" id="CAH9135521.1"/>
    </source>
</evidence>
<keyword evidence="3" id="KW-1185">Reference proteome</keyword>
<accession>A0AAV0FIQ7</accession>
<feature type="non-terminal residue" evidence="2">
    <location>
        <position position="244"/>
    </location>
</feature>
<dbReference type="AlphaFoldDB" id="A0AAV0FIQ7"/>
<evidence type="ECO:0000313" key="3">
    <source>
        <dbReference type="Proteomes" id="UP001152523"/>
    </source>
</evidence>
<dbReference type="EMBL" id="CAMAPF010000989">
    <property type="protein sequence ID" value="CAH9135521.1"/>
    <property type="molecule type" value="Genomic_DNA"/>
</dbReference>
<sequence>MWETKQVGGCMHLLQIWAWSRISMVRPSALQVIQHGHLPYGCKYVVNYILIIENALHDVTFFNFISVINKCRWIVPKSYKGSPRHCIRLYRDDLDRMTESQFDFTPYASEMLPPLILNDAPLWSARVMLIFCNMAEMHYPDRFLRQFGIRQDIPNAPLPGTDHHGSRSNIVIGALAMWADIQHNIYVLDYDRYMSLEATKRYRNWYKKHGMTRVQNPSHNVPTTGYTPTAHDWGIVKQGVHEVY</sequence>
<reference evidence="2" key="1">
    <citation type="submission" date="2022-07" db="EMBL/GenBank/DDBJ databases">
        <authorList>
            <person name="Macas J."/>
            <person name="Novak P."/>
            <person name="Neumann P."/>
        </authorList>
    </citation>
    <scope>NUCLEOTIDE SEQUENCE</scope>
</reference>
<organism evidence="2 3">
    <name type="scientific">Cuscuta epithymum</name>
    <dbReference type="NCBI Taxonomy" id="186058"/>
    <lineage>
        <taxon>Eukaryota</taxon>
        <taxon>Viridiplantae</taxon>
        <taxon>Streptophyta</taxon>
        <taxon>Embryophyta</taxon>
        <taxon>Tracheophyta</taxon>
        <taxon>Spermatophyta</taxon>
        <taxon>Magnoliopsida</taxon>
        <taxon>eudicotyledons</taxon>
        <taxon>Gunneridae</taxon>
        <taxon>Pentapetalae</taxon>
        <taxon>asterids</taxon>
        <taxon>lamiids</taxon>
        <taxon>Solanales</taxon>
        <taxon>Convolvulaceae</taxon>
        <taxon>Cuscuteae</taxon>
        <taxon>Cuscuta</taxon>
        <taxon>Cuscuta subgen. Cuscuta</taxon>
    </lineage>
</organism>
<name>A0AAV0FIQ7_9ASTE</name>
<dbReference type="Proteomes" id="UP001152523">
    <property type="component" value="Unassembled WGS sequence"/>
</dbReference>
<dbReference type="Pfam" id="PF10536">
    <property type="entry name" value="PMD"/>
    <property type="match status" value="1"/>
</dbReference>
<dbReference type="InterPro" id="IPR019557">
    <property type="entry name" value="AminoTfrase-like_pln_mobile"/>
</dbReference>
<dbReference type="InterPro" id="IPR044824">
    <property type="entry name" value="MAIN-like"/>
</dbReference>
<protein>
    <recommendedName>
        <fullName evidence="1">Aminotransferase-like plant mobile domain-containing protein</fullName>
    </recommendedName>
</protein>
<dbReference type="GO" id="GO:0010073">
    <property type="term" value="P:meristem maintenance"/>
    <property type="evidence" value="ECO:0007669"/>
    <property type="project" value="InterPro"/>
</dbReference>
<dbReference type="PANTHER" id="PTHR46033:SF8">
    <property type="entry name" value="PROTEIN MAINTENANCE OF MERISTEMS-LIKE"/>
    <property type="match status" value="1"/>
</dbReference>
<comment type="caution">
    <text evidence="2">The sequence shown here is derived from an EMBL/GenBank/DDBJ whole genome shotgun (WGS) entry which is preliminary data.</text>
</comment>
<evidence type="ECO:0000259" key="1">
    <source>
        <dbReference type="Pfam" id="PF10536"/>
    </source>
</evidence>
<feature type="domain" description="Aminotransferase-like plant mobile" evidence="1">
    <location>
        <begin position="5"/>
        <end position="207"/>
    </location>
</feature>
<gene>
    <name evidence="2" type="ORF">CEPIT_LOCUS34581</name>
</gene>
<proteinExistence type="predicted"/>
<dbReference type="PANTHER" id="PTHR46033">
    <property type="entry name" value="PROTEIN MAIN-LIKE 2"/>
    <property type="match status" value="1"/>
</dbReference>